<evidence type="ECO:0008006" key="5">
    <source>
        <dbReference type="Google" id="ProtNLM"/>
    </source>
</evidence>
<dbReference type="STRING" id="980561.A1359_03630"/>
<keyword evidence="2" id="KW-0732">Signal</keyword>
<evidence type="ECO:0000313" key="3">
    <source>
        <dbReference type="EMBL" id="OAI20112.1"/>
    </source>
</evidence>
<dbReference type="AlphaFoldDB" id="A0A177NQI2"/>
<protein>
    <recommendedName>
        <fullName evidence="5">PEP-CTERM sorting domain-containing protein</fullName>
    </recommendedName>
</protein>
<proteinExistence type="predicted"/>
<keyword evidence="1" id="KW-0812">Transmembrane</keyword>
<dbReference type="Proteomes" id="UP000078476">
    <property type="component" value="Unassembled WGS sequence"/>
</dbReference>
<evidence type="ECO:0000256" key="1">
    <source>
        <dbReference type="SAM" id="Phobius"/>
    </source>
</evidence>
<evidence type="ECO:0000313" key="4">
    <source>
        <dbReference type="Proteomes" id="UP000078476"/>
    </source>
</evidence>
<accession>A0A177NQI2</accession>
<gene>
    <name evidence="3" type="ORF">A1359_03630</name>
</gene>
<feature type="chain" id="PRO_5008069445" description="PEP-CTERM sorting domain-containing protein" evidence="2">
    <location>
        <begin position="27"/>
        <end position="204"/>
    </location>
</feature>
<evidence type="ECO:0000256" key="2">
    <source>
        <dbReference type="SAM" id="SignalP"/>
    </source>
</evidence>
<keyword evidence="1" id="KW-1133">Transmembrane helix</keyword>
<organism evidence="3 4">
    <name type="scientific">Methylomonas lenta</name>
    <dbReference type="NCBI Taxonomy" id="980561"/>
    <lineage>
        <taxon>Bacteria</taxon>
        <taxon>Pseudomonadati</taxon>
        <taxon>Pseudomonadota</taxon>
        <taxon>Gammaproteobacteria</taxon>
        <taxon>Methylococcales</taxon>
        <taxon>Methylococcaceae</taxon>
        <taxon>Methylomonas</taxon>
    </lineage>
</organism>
<sequence length="204" mass="21797">MKKTFTNLLAGVFCILTFFTAIPAQAAVAIPETSSFYLDWLGFNGAEAHATLEINNALFPNPSNGLAFLTPGNEIVSFSLTVYDTILGSVSSYQLTDFDAFSWDSMVTLDLSQELVGQQTGNGGWGTEFVNGETGDFNIFATAGSGAPSSDGSYFHIATNEGLGNVMTLTSFRPVPLPAAFWLFGSSLFGFIAISRKKPEAQLI</sequence>
<comment type="caution">
    <text evidence="3">The sequence shown here is derived from an EMBL/GenBank/DDBJ whole genome shotgun (WGS) entry which is preliminary data.</text>
</comment>
<feature type="signal peptide" evidence="2">
    <location>
        <begin position="1"/>
        <end position="26"/>
    </location>
</feature>
<dbReference type="RefSeq" id="WP_066978360.1">
    <property type="nucleotide sequence ID" value="NZ_LUUI01000055.1"/>
</dbReference>
<dbReference type="EMBL" id="LUUI01000055">
    <property type="protein sequence ID" value="OAI20112.1"/>
    <property type="molecule type" value="Genomic_DNA"/>
</dbReference>
<name>A0A177NQI2_9GAMM</name>
<feature type="transmembrane region" description="Helical" evidence="1">
    <location>
        <begin position="175"/>
        <end position="194"/>
    </location>
</feature>
<keyword evidence="1" id="KW-0472">Membrane</keyword>
<dbReference type="OrthoDB" id="5572853at2"/>
<reference evidence="3 4" key="1">
    <citation type="submission" date="2016-03" db="EMBL/GenBank/DDBJ databases">
        <authorList>
            <person name="Ploux O."/>
        </authorList>
    </citation>
    <scope>NUCLEOTIDE SEQUENCE [LARGE SCALE GENOMIC DNA]</scope>
    <source>
        <strain evidence="3 4">R-45370</strain>
    </source>
</reference>
<keyword evidence="4" id="KW-1185">Reference proteome</keyword>